<dbReference type="GO" id="GO:2000142">
    <property type="term" value="P:regulation of DNA-templated transcription initiation"/>
    <property type="evidence" value="ECO:0007669"/>
    <property type="project" value="TreeGrafter"/>
</dbReference>
<dbReference type="AlphaFoldDB" id="A0A917ZH32"/>
<dbReference type="InterPro" id="IPR000847">
    <property type="entry name" value="LysR_HTH_N"/>
</dbReference>
<dbReference type="Proteomes" id="UP000599578">
    <property type="component" value="Unassembled WGS sequence"/>
</dbReference>
<protein>
    <submittedName>
        <fullName evidence="7">LysR family transcriptional regulator</fullName>
    </submittedName>
</protein>
<dbReference type="SUPFAM" id="SSF46785">
    <property type="entry name" value="Winged helix' DNA-binding domain"/>
    <property type="match status" value="1"/>
</dbReference>
<dbReference type="FunFam" id="1.10.10.10:FF:000001">
    <property type="entry name" value="LysR family transcriptional regulator"/>
    <property type="match status" value="1"/>
</dbReference>
<dbReference type="Pfam" id="PF03466">
    <property type="entry name" value="LysR_substrate"/>
    <property type="match status" value="1"/>
</dbReference>
<evidence type="ECO:0000256" key="2">
    <source>
        <dbReference type="ARBA" id="ARBA00023015"/>
    </source>
</evidence>
<keyword evidence="5" id="KW-0804">Transcription</keyword>
<keyword evidence="4" id="KW-0010">Activator</keyword>
<dbReference type="PRINTS" id="PR00039">
    <property type="entry name" value="HTHLYSR"/>
</dbReference>
<dbReference type="Gene3D" id="1.10.10.10">
    <property type="entry name" value="Winged helix-like DNA-binding domain superfamily/Winged helix DNA-binding domain"/>
    <property type="match status" value="1"/>
</dbReference>
<dbReference type="PANTHER" id="PTHR30293">
    <property type="entry name" value="TRANSCRIPTIONAL REGULATORY PROTEIN NAC-RELATED"/>
    <property type="match status" value="1"/>
</dbReference>
<gene>
    <name evidence="7" type="ORF">GCM10011348_21850</name>
</gene>
<dbReference type="Gene3D" id="3.40.190.290">
    <property type="match status" value="1"/>
</dbReference>
<proteinExistence type="inferred from homology"/>
<evidence type="ECO:0000256" key="5">
    <source>
        <dbReference type="ARBA" id="ARBA00023163"/>
    </source>
</evidence>
<evidence type="ECO:0000313" key="7">
    <source>
        <dbReference type="EMBL" id="GGO81864.1"/>
    </source>
</evidence>
<comment type="caution">
    <text evidence="7">The sequence shown here is derived from an EMBL/GenBank/DDBJ whole genome shotgun (WGS) entry which is preliminary data.</text>
</comment>
<sequence length="313" mass="34416">MNFKHLRSLVAVWEEGSFSAAAAKLNIVQPALSQHIIALEREFEAELFKRTRRGVEITPTGKRLLSHALLILKNAEIARNDIKASLCDEPVGEVVVALPFTMAHYLAPRLICAVEESFPRISIQVVEGVSSETGSVIDTGKAEIGVVPNAAELENADAIPVLQEHFCLIGLRGRPEDSKEPVTLSDAVKAPLVLGDRQLSMRRVLDEQVLAIGASLNLRMSQNSPRTLSGLVDYGMACTISNLVRAGGRQSMSRDYFVRRIVSPEVTRTISLAWPRSRSLSRPAACVRDVLMEIMQNAIRLGDWEGELIVTDR</sequence>
<dbReference type="EMBL" id="BMLT01000005">
    <property type="protein sequence ID" value="GGO81864.1"/>
    <property type="molecule type" value="Genomic_DNA"/>
</dbReference>
<dbReference type="InterPro" id="IPR005119">
    <property type="entry name" value="LysR_subst-bd"/>
</dbReference>
<keyword evidence="3" id="KW-0238">DNA-binding</keyword>
<organism evidence="7 8">
    <name type="scientific">Marinobacterium nitratireducens</name>
    <dbReference type="NCBI Taxonomy" id="518897"/>
    <lineage>
        <taxon>Bacteria</taxon>
        <taxon>Pseudomonadati</taxon>
        <taxon>Pseudomonadota</taxon>
        <taxon>Gammaproteobacteria</taxon>
        <taxon>Oceanospirillales</taxon>
        <taxon>Oceanospirillaceae</taxon>
        <taxon>Marinobacterium</taxon>
    </lineage>
</organism>
<feature type="domain" description="HTH lysR-type" evidence="6">
    <location>
        <begin position="1"/>
        <end position="58"/>
    </location>
</feature>
<evidence type="ECO:0000313" key="8">
    <source>
        <dbReference type="Proteomes" id="UP000599578"/>
    </source>
</evidence>
<evidence type="ECO:0000256" key="3">
    <source>
        <dbReference type="ARBA" id="ARBA00023125"/>
    </source>
</evidence>
<dbReference type="GO" id="GO:0003677">
    <property type="term" value="F:DNA binding"/>
    <property type="evidence" value="ECO:0007669"/>
    <property type="project" value="UniProtKB-KW"/>
</dbReference>
<dbReference type="Pfam" id="PF00126">
    <property type="entry name" value="HTH_1"/>
    <property type="match status" value="1"/>
</dbReference>
<keyword evidence="8" id="KW-1185">Reference proteome</keyword>
<dbReference type="InterPro" id="IPR036388">
    <property type="entry name" value="WH-like_DNA-bd_sf"/>
</dbReference>
<evidence type="ECO:0000256" key="4">
    <source>
        <dbReference type="ARBA" id="ARBA00023159"/>
    </source>
</evidence>
<dbReference type="PROSITE" id="PS50931">
    <property type="entry name" value="HTH_LYSR"/>
    <property type="match status" value="1"/>
</dbReference>
<accession>A0A917ZH32</accession>
<dbReference type="SUPFAM" id="SSF53850">
    <property type="entry name" value="Periplasmic binding protein-like II"/>
    <property type="match status" value="1"/>
</dbReference>
<dbReference type="PANTHER" id="PTHR30293:SF0">
    <property type="entry name" value="NITROGEN ASSIMILATION REGULATORY PROTEIN NAC"/>
    <property type="match status" value="1"/>
</dbReference>
<dbReference type="InterPro" id="IPR036390">
    <property type="entry name" value="WH_DNA-bd_sf"/>
</dbReference>
<keyword evidence="2" id="KW-0805">Transcription regulation</keyword>
<comment type="similarity">
    <text evidence="1">Belongs to the LysR transcriptional regulatory family.</text>
</comment>
<reference evidence="7 8" key="1">
    <citation type="journal article" date="2014" name="Int. J. Syst. Evol. Microbiol.">
        <title>Complete genome sequence of Corynebacterium casei LMG S-19264T (=DSM 44701T), isolated from a smear-ripened cheese.</title>
        <authorList>
            <consortium name="US DOE Joint Genome Institute (JGI-PGF)"/>
            <person name="Walter F."/>
            <person name="Albersmeier A."/>
            <person name="Kalinowski J."/>
            <person name="Ruckert C."/>
        </authorList>
    </citation>
    <scope>NUCLEOTIDE SEQUENCE [LARGE SCALE GENOMIC DNA]</scope>
    <source>
        <strain evidence="7 8">CGMCC 1.7286</strain>
    </source>
</reference>
<name>A0A917ZH32_9GAMM</name>
<evidence type="ECO:0000256" key="1">
    <source>
        <dbReference type="ARBA" id="ARBA00009437"/>
    </source>
</evidence>
<dbReference type="RefSeq" id="WP_188860637.1">
    <property type="nucleotide sequence ID" value="NZ_BMLT01000005.1"/>
</dbReference>
<dbReference type="GO" id="GO:0003700">
    <property type="term" value="F:DNA-binding transcription factor activity"/>
    <property type="evidence" value="ECO:0007669"/>
    <property type="project" value="InterPro"/>
</dbReference>
<evidence type="ECO:0000259" key="6">
    <source>
        <dbReference type="PROSITE" id="PS50931"/>
    </source>
</evidence>